<evidence type="ECO:0000256" key="11">
    <source>
        <dbReference type="ARBA" id="ARBA00070192"/>
    </source>
</evidence>
<dbReference type="OrthoDB" id="8674753at2759"/>
<feature type="signal peptide" evidence="14">
    <location>
        <begin position="1"/>
        <end position="20"/>
    </location>
</feature>
<feature type="domain" description="BRICHOS" evidence="15">
    <location>
        <begin position="53"/>
        <end position="149"/>
    </location>
</feature>
<accession>A0A9J7H842</accession>
<dbReference type="PROSITE" id="PS50869">
    <property type="entry name" value="BRICHOS"/>
    <property type="match status" value="1"/>
</dbReference>
<organism evidence="16 17">
    <name type="scientific">Cricetulus griseus</name>
    <name type="common">Chinese hamster</name>
    <name type="synonym">Cricetulus barabensis griseus</name>
    <dbReference type="NCBI Taxonomy" id="10029"/>
    <lineage>
        <taxon>Eukaryota</taxon>
        <taxon>Metazoa</taxon>
        <taxon>Chordata</taxon>
        <taxon>Craniata</taxon>
        <taxon>Vertebrata</taxon>
        <taxon>Euteleostomi</taxon>
        <taxon>Mammalia</taxon>
        <taxon>Eutheria</taxon>
        <taxon>Euarchontoglires</taxon>
        <taxon>Glires</taxon>
        <taxon>Rodentia</taxon>
        <taxon>Myomorpha</taxon>
        <taxon>Muroidea</taxon>
        <taxon>Cricetidae</taxon>
        <taxon>Cricetinae</taxon>
        <taxon>Cricetulus</taxon>
    </lineage>
</organism>
<evidence type="ECO:0000256" key="3">
    <source>
        <dbReference type="ARBA" id="ARBA00004613"/>
    </source>
</evidence>
<dbReference type="KEGG" id="cge:100769103"/>
<evidence type="ECO:0000256" key="1">
    <source>
        <dbReference type="ARBA" id="ARBA00004463"/>
    </source>
</evidence>
<feature type="compositionally biased region" description="Basic and acidic residues" evidence="13">
    <location>
        <begin position="184"/>
        <end position="194"/>
    </location>
</feature>
<dbReference type="Gene3D" id="3.30.390.150">
    <property type="match status" value="1"/>
</dbReference>
<dbReference type="GO" id="GO:0005576">
    <property type="term" value="C:extracellular region"/>
    <property type="evidence" value="ECO:0007669"/>
    <property type="project" value="UniProtKB-SubCell"/>
</dbReference>
<evidence type="ECO:0000256" key="5">
    <source>
        <dbReference type="ARBA" id="ARBA00022729"/>
    </source>
</evidence>
<keyword evidence="4" id="KW-0964">Secreted</keyword>
<evidence type="ECO:0000256" key="12">
    <source>
        <dbReference type="ARBA" id="ARBA00077478"/>
    </source>
</evidence>
<evidence type="ECO:0000256" key="7">
    <source>
        <dbReference type="ARBA" id="ARBA00023157"/>
    </source>
</evidence>
<evidence type="ECO:0000256" key="4">
    <source>
        <dbReference type="ARBA" id="ARBA00022525"/>
    </source>
</evidence>
<dbReference type="GO" id="GO:0005794">
    <property type="term" value="C:Golgi apparatus"/>
    <property type="evidence" value="ECO:0007669"/>
    <property type="project" value="UniProtKB-SubCell"/>
</dbReference>
<dbReference type="GeneID" id="100769103"/>
<evidence type="ECO:0000256" key="13">
    <source>
        <dbReference type="SAM" id="MobiDB-lite"/>
    </source>
</evidence>
<keyword evidence="6" id="KW-0333">Golgi apparatus</keyword>
<reference evidence="16" key="1">
    <citation type="journal article" date="2018" name="Biotechnol. Bioeng.">
        <title>A reference genome of the Chinese hamster based on a hybrid assembly strategy.</title>
        <authorList>
            <person name="Rupp O."/>
            <person name="MacDonald M.L."/>
            <person name="Li S."/>
            <person name="Dhiman H."/>
            <person name="Polson S."/>
            <person name="Griep S."/>
            <person name="Heffner K."/>
            <person name="Hernandez I."/>
            <person name="Brinkrolf K."/>
            <person name="Jadhav V."/>
            <person name="Samoudi M."/>
            <person name="Hao H."/>
            <person name="Kingham B."/>
            <person name="Goesmann A."/>
            <person name="Betenbaugh M.J."/>
            <person name="Lewis N.E."/>
            <person name="Borth N."/>
            <person name="Lee K.H."/>
        </authorList>
    </citation>
    <scope>NUCLEOTIDE SEQUENCE [LARGE SCALE GENOMIC DNA]</scope>
    <source>
        <strain evidence="16">17A/GY</strain>
    </source>
</reference>
<feature type="compositionally biased region" description="Low complexity" evidence="13">
    <location>
        <begin position="200"/>
        <end position="209"/>
    </location>
</feature>
<evidence type="ECO:0000256" key="9">
    <source>
        <dbReference type="ARBA" id="ARBA00053890"/>
    </source>
</evidence>
<dbReference type="GO" id="GO:0051781">
    <property type="term" value="P:positive regulation of cell division"/>
    <property type="evidence" value="ECO:0007669"/>
    <property type="project" value="UniProtKB-KW"/>
</dbReference>
<feature type="chain" id="PRO_5039931946" description="Gastrokine-1" evidence="14">
    <location>
        <begin position="21"/>
        <end position="209"/>
    </location>
</feature>
<evidence type="ECO:0000256" key="10">
    <source>
        <dbReference type="ARBA" id="ARBA00061085"/>
    </source>
</evidence>
<keyword evidence="5 14" id="KW-0732">Signal</keyword>
<evidence type="ECO:0000259" key="15">
    <source>
        <dbReference type="PROSITE" id="PS50869"/>
    </source>
</evidence>
<gene>
    <name evidence="17" type="primary">Gkn1</name>
</gene>
<dbReference type="CTD" id="56287"/>
<dbReference type="InterPro" id="IPR007084">
    <property type="entry name" value="BRICHOS_dom"/>
</dbReference>
<name>A0A9J7H842_CRIGR</name>
<proteinExistence type="inferred from homology"/>
<reference evidence="17" key="3">
    <citation type="submission" date="2025-08" db="UniProtKB">
        <authorList>
            <consortium name="RefSeq"/>
        </authorList>
    </citation>
    <scope>IDENTIFICATION</scope>
    <source>
        <strain evidence="17">17A/GY</strain>
        <tissue evidence="17">Liver</tissue>
    </source>
</reference>
<dbReference type="AlphaFoldDB" id="A0A9J7H842"/>
<feature type="region of interest" description="Disordered" evidence="13">
    <location>
        <begin position="168"/>
        <end position="209"/>
    </location>
</feature>
<reference evidence="16" key="2">
    <citation type="journal article" date="2020" name="Biotechnol. Bioeng.">
        <title>Chromosome-scale scaffolds for the Chinese hamster reference genome assembly to facilitate the study of the CHO epigenome.</title>
        <authorList>
            <person name="Hilliard W."/>
            <person name="MacDonald M."/>
            <person name="Lee K.H."/>
        </authorList>
    </citation>
    <scope>NUCLEOTIDE SEQUENCE [LARGE SCALE GENOMIC DNA]</scope>
    <source>
        <strain evidence="16">17A/GY</strain>
    </source>
</reference>
<keyword evidence="16" id="KW-1185">Reference proteome</keyword>
<sequence>MKFTVVFVGLLGLLIASGFSYTINSNNESNVGGSGPQAVSINNQHNVANVDSNNGWGSWNALWDYENSFAATRIFAKKSCIVHKMNKNVMPSLQELDTLVKEQKVKDKEPEGATPKELMFSINPTRVEDLSTFGPKIAGMCQGIPTYVAEEIPARQGLADPNNTFAALGHKDKEPSGRNCFDCKATRSARERPDGPSPASPRSRAPWGP</sequence>
<evidence type="ECO:0000313" key="16">
    <source>
        <dbReference type="Proteomes" id="UP001108280"/>
    </source>
</evidence>
<evidence type="ECO:0000256" key="14">
    <source>
        <dbReference type="SAM" id="SignalP"/>
    </source>
</evidence>
<comment type="subcellular location">
    <subcellularLocation>
        <location evidence="1">Cytoplasmic granule</location>
    </subcellularLocation>
    <subcellularLocation>
        <location evidence="2">Golgi apparatus</location>
    </subcellularLocation>
    <subcellularLocation>
        <location evidence="3">Secreted</location>
    </subcellularLocation>
</comment>
<evidence type="ECO:0000256" key="8">
    <source>
        <dbReference type="ARBA" id="ARBA00023246"/>
    </source>
</evidence>
<dbReference type="Pfam" id="PF04089">
    <property type="entry name" value="BRICHOS"/>
    <property type="match status" value="1"/>
</dbReference>
<protein>
    <recommendedName>
        <fullName evidence="11">Gastrokine-1</fullName>
    </recommendedName>
    <alternativeName>
        <fullName evidence="12">18 kDa antrum mucosa protein</fullName>
    </alternativeName>
</protein>
<comment type="function">
    <text evidence="9">Has mitogenic activity and may be involved in maintaining the integrity of the gastric mucosal epithelium.</text>
</comment>
<keyword evidence="8" id="KW-0497">Mitogen</keyword>
<dbReference type="RefSeq" id="XP_035304928.1">
    <property type="nucleotide sequence ID" value="XM_035449037.1"/>
</dbReference>
<keyword evidence="7" id="KW-1015">Disulfide bond</keyword>
<evidence type="ECO:0000256" key="2">
    <source>
        <dbReference type="ARBA" id="ARBA00004555"/>
    </source>
</evidence>
<dbReference type="InterPro" id="IPR051772">
    <property type="entry name" value="Gastrokine"/>
</dbReference>
<evidence type="ECO:0000313" key="17">
    <source>
        <dbReference type="RefSeq" id="XP_035304928.1"/>
    </source>
</evidence>
<evidence type="ECO:0000256" key="6">
    <source>
        <dbReference type="ARBA" id="ARBA00023034"/>
    </source>
</evidence>
<dbReference type="SMART" id="SM01039">
    <property type="entry name" value="BRICHOS"/>
    <property type="match status" value="1"/>
</dbReference>
<dbReference type="PANTHER" id="PTHR16483">
    <property type="entry name" value="GASTROKINE 1"/>
    <property type="match status" value="1"/>
</dbReference>
<dbReference type="FunFam" id="3.30.390.150:FF:000003">
    <property type="entry name" value="Gastrokine 1"/>
    <property type="match status" value="1"/>
</dbReference>
<comment type="similarity">
    <text evidence="10">Belongs to the gastrokine family.</text>
</comment>
<dbReference type="Proteomes" id="UP001108280">
    <property type="component" value="Chromosome 8"/>
</dbReference>